<dbReference type="EMBL" id="CAJFDH010000002">
    <property type="protein sequence ID" value="CAD5209895.1"/>
    <property type="molecule type" value="Genomic_DNA"/>
</dbReference>
<dbReference type="GO" id="GO:0005634">
    <property type="term" value="C:nucleus"/>
    <property type="evidence" value="ECO:0007669"/>
    <property type="project" value="InterPro"/>
</dbReference>
<dbReference type="GO" id="GO:0006351">
    <property type="term" value="P:DNA-templated transcription"/>
    <property type="evidence" value="ECO:0007669"/>
    <property type="project" value="InterPro"/>
</dbReference>
<comment type="caution">
    <text evidence="2">The sequence shown here is derived from an EMBL/GenBank/DDBJ whole genome shotgun (WGS) entry which is preliminary data.</text>
</comment>
<evidence type="ECO:0000313" key="3">
    <source>
        <dbReference type="Proteomes" id="UP000614601"/>
    </source>
</evidence>
<evidence type="ECO:0000313" key="2">
    <source>
        <dbReference type="EMBL" id="CAD5209895.1"/>
    </source>
</evidence>
<dbReference type="AlphaFoldDB" id="A0A811K261"/>
<sequence>MPRAVGQRRKKTKTVVALSDEEMEVDEKPEPSTTVEKPTNEAVVNGNGSVHSEPNDAKKNIEDDEAVVAEIPLILLRPPDNQSVDRLLFNHRKPATLENCTAKHKAKVKHVELAYNSSTSKFGNNKDVFDGQYFGESSASASQLEKHACAFYHDGKMYLVPIQNTYDMQRRVYSKKSKDDVEKAKLDDAKLAQLNAPVVANTVRVKFARQETEWQKKRREQSSNYRQQLIDQDPWLDLKVKKGEAVDVFENQIEQAKNNEVVQFEEDKIPVL</sequence>
<protein>
    <submittedName>
        <fullName evidence="2">Uncharacterized protein</fullName>
    </submittedName>
</protein>
<name>A0A811K261_9BILA</name>
<dbReference type="Proteomes" id="UP000614601">
    <property type="component" value="Unassembled WGS sequence"/>
</dbReference>
<reference evidence="2" key="1">
    <citation type="submission" date="2020-09" db="EMBL/GenBank/DDBJ databases">
        <authorList>
            <person name="Kikuchi T."/>
        </authorList>
    </citation>
    <scope>NUCLEOTIDE SEQUENCE</scope>
    <source>
        <strain evidence="2">SH1</strain>
    </source>
</reference>
<proteinExistence type="predicted"/>
<feature type="region of interest" description="Disordered" evidence="1">
    <location>
        <begin position="20"/>
        <end position="57"/>
    </location>
</feature>
<dbReference type="EMBL" id="CAJFCW020000002">
    <property type="protein sequence ID" value="CAG9090319.1"/>
    <property type="molecule type" value="Genomic_DNA"/>
</dbReference>
<keyword evidence="3" id="KW-1185">Reference proteome</keyword>
<dbReference type="Proteomes" id="UP000783686">
    <property type="component" value="Unassembled WGS sequence"/>
</dbReference>
<accession>A0A811K261</accession>
<dbReference type="Pfam" id="PF04801">
    <property type="entry name" value="RPC5"/>
    <property type="match status" value="1"/>
</dbReference>
<dbReference type="InterPro" id="IPR006886">
    <property type="entry name" value="RNA_pol_III_Rpc5"/>
</dbReference>
<gene>
    <name evidence="2" type="ORF">BOKJ2_LOCUS2916</name>
</gene>
<organism evidence="2 3">
    <name type="scientific">Bursaphelenchus okinawaensis</name>
    <dbReference type="NCBI Taxonomy" id="465554"/>
    <lineage>
        <taxon>Eukaryota</taxon>
        <taxon>Metazoa</taxon>
        <taxon>Ecdysozoa</taxon>
        <taxon>Nematoda</taxon>
        <taxon>Chromadorea</taxon>
        <taxon>Rhabditida</taxon>
        <taxon>Tylenchina</taxon>
        <taxon>Tylenchomorpha</taxon>
        <taxon>Aphelenchoidea</taxon>
        <taxon>Aphelenchoididae</taxon>
        <taxon>Bursaphelenchus</taxon>
    </lineage>
</organism>
<evidence type="ECO:0000256" key="1">
    <source>
        <dbReference type="SAM" id="MobiDB-lite"/>
    </source>
</evidence>
<dbReference type="OrthoDB" id="340681at2759"/>